<accession>M4ZQG8</accession>
<feature type="domain" description="SGNH hydrolase-type esterase" evidence="1">
    <location>
        <begin position="73"/>
        <end position="215"/>
    </location>
</feature>
<dbReference type="EMBL" id="AP012603">
    <property type="protein sequence ID" value="BAM88455.1"/>
    <property type="molecule type" value="Genomic_DNA"/>
</dbReference>
<dbReference type="PATRIC" id="fig|1245469.3.peg.2508"/>
<gene>
    <name evidence="2" type="ORF">S58_24490</name>
</gene>
<sequence>MAGNTQVRLGVVLFAVVVTAAASFALGRRGAAPSGGNHRDIRQIVVNYTVARIDDPIIVLGDSIVEAATLPPSACGHPIVNAGLAGATTGSDLSGWLKGALGTRRPYAIIVSLGVNDALTFSPPATSAAFADRYEALLHDLSKLTERLFILEFPPVEARGPFTPAMAETAMAAITSYRTTLPKIAQNTNATLLSLPPLEAPFTLEGIHLNTAGYRSWDKAIQRGTELACG</sequence>
<organism evidence="2 3">
    <name type="scientific">Bradyrhizobium oligotrophicum S58</name>
    <dbReference type="NCBI Taxonomy" id="1245469"/>
    <lineage>
        <taxon>Bacteria</taxon>
        <taxon>Pseudomonadati</taxon>
        <taxon>Pseudomonadota</taxon>
        <taxon>Alphaproteobacteria</taxon>
        <taxon>Hyphomicrobiales</taxon>
        <taxon>Nitrobacteraceae</taxon>
        <taxon>Bradyrhizobium</taxon>
    </lineage>
</organism>
<dbReference type="HOGENOM" id="CLU_1202936_0_0_5"/>
<name>M4ZQG8_9BRAD</name>
<proteinExistence type="predicted"/>
<keyword evidence="3" id="KW-1185">Reference proteome</keyword>
<dbReference type="Gene3D" id="3.40.50.1110">
    <property type="entry name" value="SGNH hydrolase"/>
    <property type="match status" value="1"/>
</dbReference>
<evidence type="ECO:0000259" key="1">
    <source>
        <dbReference type="Pfam" id="PF13472"/>
    </source>
</evidence>
<evidence type="ECO:0000313" key="2">
    <source>
        <dbReference type="EMBL" id="BAM88455.1"/>
    </source>
</evidence>
<dbReference type="InterPro" id="IPR013830">
    <property type="entry name" value="SGNH_hydro"/>
</dbReference>
<dbReference type="GO" id="GO:0016788">
    <property type="term" value="F:hydrolase activity, acting on ester bonds"/>
    <property type="evidence" value="ECO:0007669"/>
    <property type="project" value="UniProtKB-ARBA"/>
</dbReference>
<protein>
    <recommendedName>
        <fullName evidence="1">SGNH hydrolase-type esterase domain-containing protein</fullName>
    </recommendedName>
</protein>
<dbReference type="GeneID" id="301816342"/>
<dbReference type="InterPro" id="IPR036514">
    <property type="entry name" value="SGNH_hydro_sf"/>
</dbReference>
<dbReference type="STRING" id="1245469.S58_24490"/>
<dbReference type="Proteomes" id="UP000011841">
    <property type="component" value="Chromosome"/>
</dbReference>
<dbReference type="AlphaFoldDB" id="M4ZQG8"/>
<dbReference type="SUPFAM" id="SSF52266">
    <property type="entry name" value="SGNH hydrolase"/>
    <property type="match status" value="1"/>
</dbReference>
<dbReference type="OrthoDB" id="8355047at2"/>
<reference evidence="2 3" key="1">
    <citation type="journal article" date="2013" name="Appl. Environ. Microbiol.">
        <title>Genome analysis suggests that the soil oligotrophic bacterium Agromonas oligotrophica (Bradyrhizobium oligotrophicum) is a nitrogen-fixing symbiont of Aeschynomene indica.</title>
        <authorList>
            <person name="Okubo T."/>
            <person name="Fukushima S."/>
            <person name="Itakura M."/>
            <person name="Oshima K."/>
            <person name="Longtonglang A."/>
            <person name="Teaumroong N."/>
            <person name="Mitsui H."/>
            <person name="Hattori M."/>
            <person name="Hattori R."/>
            <person name="Hattori T."/>
            <person name="Minamisawa K."/>
        </authorList>
    </citation>
    <scope>NUCLEOTIDE SEQUENCE [LARGE SCALE GENOMIC DNA]</scope>
    <source>
        <strain evidence="2 3">S58</strain>
    </source>
</reference>
<dbReference type="RefSeq" id="WP_015665578.1">
    <property type="nucleotide sequence ID" value="NC_020453.1"/>
</dbReference>
<dbReference type="Pfam" id="PF13472">
    <property type="entry name" value="Lipase_GDSL_2"/>
    <property type="match status" value="1"/>
</dbReference>
<dbReference type="eggNOG" id="COG2755">
    <property type="taxonomic scope" value="Bacteria"/>
</dbReference>
<dbReference type="KEGG" id="aol:S58_24490"/>
<evidence type="ECO:0000313" key="3">
    <source>
        <dbReference type="Proteomes" id="UP000011841"/>
    </source>
</evidence>